<proteinExistence type="predicted"/>
<evidence type="ECO:0000313" key="2">
    <source>
        <dbReference type="Proteomes" id="UP000569732"/>
    </source>
</evidence>
<accession>A0A853I2E3</accession>
<dbReference type="AlphaFoldDB" id="A0A853I2E3"/>
<dbReference type="RefSeq" id="WP_180570139.1">
    <property type="nucleotide sequence ID" value="NZ_JACCKB010000035.1"/>
</dbReference>
<sequence length="410" mass="46157">MRLGTLIVSIIRLVLSCCVAIIPFAVNANELIYWIDVPKSKPTVATISVDTSQLGDFILSPSRDIPASNQTALDISCITSQKSRLTVKYDKPIRCESIQWSVRFKPLKANEYDASSQQSIYSPTGWWLLFEWGNLPRIIGNEAAAICVVGRDDVCKKLPDIHSAPLLFAWGKQTATITTDKLKLTLFADSTILTPELPNISRQLERQYTYLSQVFSQNRLFDWSLIWVAIDQKYKKVGGAAGTNAYIANYLVADDELTDKTLPMLLRVSAHETVHGLSNYTLPSWINESLAEYYAFKAVQLSMVKTSAPVDEWAKRRNTFPHADVGLYIAHKKVTEDKDMSYYPLFYLKGSAFWQELDLALQASEKKLDDYISLLSSPNIQSTDLNQAFIDAMIKIIGSSHWATISNKYL</sequence>
<protein>
    <submittedName>
        <fullName evidence="1">Uncharacterized protein</fullName>
    </submittedName>
</protein>
<organism evidence="1 2">
    <name type="scientific">Spartinivicinus marinus</name>
    <dbReference type="NCBI Taxonomy" id="2994442"/>
    <lineage>
        <taxon>Bacteria</taxon>
        <taxon>Pseudomonadati</taxon>
        <taxon>Pseudomonadota</taxon>
        <taxon>Gammaproteobacteria</taxon>
        <taxon>Oceanospirillales</taxon>
        <taxon>Zooshikellaceae</taxon>
        <taxon>Spartinivicinus</taxon>
    </lineage>
</organism>
<gene>
    <name evidence="1" type="ORF">H0A36_19060</name>
</gene>
<dbReference type="Proteomes" id="UP000569732">
    <property type="component" value="Unassembled WGS sequence"/>
</dbReference>
<dbReference type="EMBL" id="JACCKB010000035">
    <property type="protein sequence ID" value="NYZ68120.1"/>
    <property type="molecule type" value="Genomic_DNA"/>
</dbReference>
<comment type="caution">
    <text evidence="1">The sequence shown here is derived from an EMBL/GenBank/DDBJ whole genome shotgun (WGS) entry which is preliminary data.</text>
</comment>
<reference evidence="1 2" key="1">
    <citation type="submission" date="2020-07" db="EMBL/GenBank/DDBJ databases">
        <title>Endozoicomonas sp. nov., isolated from sediment.</title>
        <authorList>
            <person name="Gu T."/>
        </authorList>
    </citation>
    <scope>NUCLEOTIDE SEQUENCE [LARGE SCALE GENOMIC DNA]</scope>
    <source>
        <strain evidence="1 2">SM1973</strain>
    </source>
</reference>
<name>A0A853I2E3_9GAMM</name>
<keyword evidence="2" id="KW-1185">Reference proteome</keyword>
<evidence type="ECO:0000313" key="1">
    <source>
        <dbReference type="EMBL" id="NYZ68120.1"/>
    </source>
</evidence>